<evidence type="ECO:0000313" key="6">
    <source>
        <dbReference type="Proteomes" id="UP000673375"/>
    </source>
</evidence>
<keyword evidence="1" id="KW-0805">Transcription regulation</keyword>
<keyword evidence="2" id="KW-0804">Transcription</keyword>
<dbReference type="InterPro" id="IPR013196">
    <property type="entry name" value="HTH_11"/>
</dbReference>
<feature type="domain" description="Mga helix-turn-helix" evidence="3">
    <location>
        <begin position="91"/>
        <end position="166"/>
    </location>
</feature>
<dbReference type="InterPro" id="IPR007737">
    <property type="entry name" value="Mga_HTH"/>
</dbReference>
<dbReference type="InterPro" id="IPR050661">
    <property type="entry name" value="BglG_antiterminators"/>
</dbReference>
<dbReference type="Pfam" id="PF05043">
    <property type="entry name" value="Mga"/>
    <property type="match status" value="1"/>
</dbReference>
<reference evidence="5 6" key="1">
    <citation type="submission" date="2020-12" db="EMBL/GenBank/DDBJ databases">
        <title>Vagococcus allomyrinae sp. nov. and Enterococcus lavae sp. nov., isolated from the larvae of Allomyrina dichotoma.</title>
        <authorList>
            <person name="Lee S.D."/>
        </authorList>
    </citation>
    <scope>NUCLEOTIDE SEQUENCE [LARGE SCALE GENOMIC DNA]</scope>
    <source>
        <strain evidence="5 6">BWM-S5</strain>
    </source>
</reference>
<dbReference type="PANTHER" id="PTHR30185">
    <property type="entry name" value="CRYPTIC BETA-GLUCOSIDE BGL OPERON ANTITERMINATOR"/>
    <property type="match status" value="1"/>
</dbReference>
<evidence type="ECO:0000256" key="1">
    <source>
        <dbReference type="ARBA" id="ARBA00023015"/>
    </source>
</evidence>
<name>A0ABS4CFU3_9ENTE</name>
<dbReference type="Proteomes" id="UP000673375">
    <property type="component" value="Unassembled WGS sequence"/>
</dbReference>
<gene>
    <name evidence="5" type="ORF">I6N96_00340</name>
</gene>
<protein>
    <submittedName>
        <fullName evidence="5">Helix-turn-helix domain-containing protein</fullName>
    </submittedName>
</protein>
<evidence type="ECO:0000256" key="2">
    <source>
        <dbReference type="ARBA" id="ARBA00023163"/>
    </source>
</evidence>
<accession>A0ABS4CFU3</accession>
<evidence type="ECO:0000259" key="3">
    <source>
        <dbReference type="Pfam" id="PF05043"/>
    </source>
</evidence>
<dbReference type="RefSeq" id="WP_209555516.1">
    <property type="nucleotide sequence ID" value="NZ_JAEDXU010000001.1"/>
</dbReference>
<dbReference type="InterPro" id="IPR036388">
    <property type="entry name" value="WH-like_DNA-bd_sf"/>
</dbReference>
<sequence length="489" mass="58348">MDIREILDFETKKILEILRLLQQSTKELSFRTLAEELSVHVKTVARYVEKIQRLLVDYGMSRQLSLTVRKKLRLVFVMENPWYLERFRIFLIQRAPEMVILEKTIHSSSFTIKELSVQLEESEPQVKKRLTKIRRWLQPLKLTLRRNTFELIGNELQIRGFIQQFYRITAYHQENIDQYLFSRKAERICQEIALFFHLRLNYLQEKQLWSLAYIQLVRVKKRKTVALDESLKKYCLNSVMYSSFVLQLQSKGIQEFSAEENMYLFLIVQAMFAENFSQSLKEKFIYENYANKTAAHIQTAYGAEMLKNSFNEHEFLFDKHVYTSLLSFHLYYELSDFLPYEDLSFFKQLAIAYPVSFHKLNQGIRGLSKMNDHFQKIPKAQLLLRYFYIFSEMVAPVLLERQKNIYLVLDWGPEQKKHLIQRISSHFKNRRNIRFVEGRIYSEYKNADVILTTAIHSFFIEQRLSCPVLTIINLPEGALLDQLEIILAD</sequence>
<evidence type="ECO:0000313" key="5">
    <source>
        <dbReference type="EMBL" id="MBP1044709.1"/>
    </source>
</evidence>
<dbReference type="PANTHER" id="PTHR30185:SF18">
    <property type="entry name" value="TRANSCRIPTIONAL REGULATOR MTLR"/>
    <property type="match status" value="1"/>
</dbReference>
<dbReference type="Pfam" id="PF08279">
    <property type="entry name" value="HTH_11"/>
    <property type="match status" value="1"/>
</dbReference>
<keyword evidence="6" id="KW-1185">Reference proteome</keyword>
<feature type="domain" description="Helix-turn-helix type 11" evidence="4">
    <location>
        <begin position="15"/>
        <end position="56"/>
    </location>
</feature>
<evidence type="ECO:0000259" key="4">
    <source>
        <dbReference type="Pfam" id="PF08279"/>
    </source>
</evidence>
<dbReference type="Gene3D" id="1.10.10.10">
    <property type="entry name" value="Winged helix-like DNA-binding domain superfamily/Winged helix DNA-binding domain"/>
    <property type="match status" value="1"/>
</dbReference>
<dbReference type="EMBL" id="JAEDXU010000001">
    <property type="protein sequence ID" value="MBP1044709.1"/>
    <property type="molecule type" value="Genomic_DNA"/>
</dbReference>
<comment type="caution">
    <text evidence="5">The sequence shown here is derived from an EMBL/GenBank/DDBJ whole genome shotgun (WGS) entry which is preliminary data.</text>
</comment>
<proteinExistence type="predicted"/>
<organism evidence="5 6">
    <name type="scientific">Enterococcus larvae</name>
    <dbReference type="NCBI Taxonomy" id="2794352"/>
    <lineage>
        <taxon>Bacteria</taxon>
        <taxon>Bacillati</taxon>
        <taxon>Bacillota</taxon>
        <taxon>Bacilli</taxon>
        <taxon>Lactobacillales</taxon>
        <taxon>Enterococcaceae</taxon>
        <taxon>Enterococcus</taxon>
    </lineage>
</organism>